<dbReference type="InterPro" id="IPR020556">
    <property type="entry name" value="Amidase_CS"/>
</dbReference>
<reference evidence="3 4" key="1">
    <citation type="submission" date="2014-01" db="EMBL/GenBank/DDBJ databases">
        <title>Genome sequence determination for a cystic fibrosis isolate, Inquilinus limosus.</title>
        <authorList>
            <person name="Pino M."/>
            <person name="Di Conza J."/>
            <person name="Gutkind G."/>
        </authorList>
    </citation>
    <scope>NUCLEOTIDE SEQUENCE [LARGE SCALE GENOMIC DNA]</scope>
    <source>
        <strain evidence="3 4">MP06</strain>
    </source>
</reference>
<dbReference type="Proteomes" id="UP000029995">
    <property type="component" value="Unassembled WGS sequence"/>
</dbReference>
<evidence type="ECO:0000259" key="2">
    <source>
        <dbReference type="Pfam" id="PF01425"/>
    </source>
</evidence>
<accession>A0A0A0D219</accession>
<organism evidence="3 4">
    <name type="scientific">Inquilinus limosus MP06</name>
    <dbReference type="NCBI Taxonomy" id="1398085"/>
    <lineage>
        <taxon>Bacteria</taxon>
        <taxon>Pseudomonadati</taxon>
        <taxon>Pseudomonadota</taxon>
        <taxon>Alphaproteobacteria</taxon>
        <taxon>Rhodospirillales</taxon>
        <taxon>Rhodospirillaceae</taxon>
        <taxon>Inquilinus</taxon>
    </lineage>
</organism>
<dbReference type="Pfam" id="PF01425">
    <property type="entry name" value="Amidase"/>
    <property type="match status" value="1"/>
</dbReference>
<feature type="domain" description="Amidase" evidence="2">
    <location>
        <begin position="33"/>
        <end position="460"/>
    </location>
</feature>
<dbReference type="InterPro" id="IPR023631">
    <property type="entry name" value="Amidase_dom"/>
</dbReference>
<dbReference type="Gene3D" id="3.90.1300.10">
    <property type="entry name" value="Amidase signature (AS) domain"/>
    <property type="match status" value="1"/>
</dbReference>
<evidence type="ECO:0000313" key="3">
    <source>
        <dbReference type="EMBL" id="KGM32055.1"/>
    </source>
</evidence>
<comment type="caution">
    <text evidence="3">The sequence shown here is derived from an EMBL/GenBank/DDBJ whole genome shotgun (WGS) entry which is preliminary data.</text>
</comment>
<dbReference type="AlphaFoldDB" id="A0A0A0D219"/>
<dbReference type="SUPFAM" id="SSF75304">
    <property type="entry name" value="Amidase signature (AS) enzymes"/>
    <property type="match status" value="1"/>
</dbReference>
<evidence type="ECO:0000256" key="1">
    <source>
        <dbReference type="ARBA" id="ARBA00009199"/>
    </source>
</evidence>
<dbReference type="InterPro" id="IPR036928">
    <property type="entry name" value="AS_sf"/>
</dbReference>
<dbReference type="EMBL" id="JANX01000384">
    <property type="protein sequence ID" value="KGM32055.1"/>
    <property type="molecule type" value="Genomic_DNA"/>
</dbReference>
<sequence>MAIVTEALIRDYAARDGLGLAEWVRSGDVSAAELAETAIAAIERLNPQINAVTIKAYDLGRQAAAQAPADAPFAGVPFLLKDLGSQWQGVPATASCAYLRDLPAPVDGESTRRVKQAGFSILGRTNVPENGWCISTEPRLHGPTRNPWRADVTSGGSSGGSAAAVAARMVPLAEATDGAGSIRVPASNCGLVGLKPSRGRVSFAPGAVDVWYGGVFFLCVSRTVRDTAAYLDAVAGGTPGDPYTPATPAESWADAARQPAKGLRLAMVTRAPDGKPVHPEVTAALQGTAKLLEGLGHAVEEIALDFDAATAWAAYTRMGAVQTAAMFAALEPVAGRPVTPEEVEPITWAAIERGRSITGVGHAADVEALRRFGRILVGQVLPFDAVLTPALTQPPRPLGHWDMSMTDYDAYNALWSDAVFMFPFNLSGLPAMSLPMHWTPDGLPVGVQLVGRGGDEATLLRLATQLEAAQPWIDRRPPVCIGA</sequence>
<name>A0A0A0D219_9PROT</name>
<dbReference type="PROSITE" id="PS00571">
    <property type="entry name" value="AMIDASES"/>
    <property type="match status" value="1"/>
</dbReference>
<evidence type="ECO:0000313" key="4">
    <source>
        <dbReference type="Proteomes" id="UP000029995"/>
    </source>
</evidence>
<dbReference type="PANTHER" id="PTHR11895">
    <property type="entry name" value="TRANSAMIDASE"/>
    <property type="match status" value="1"/>
</dbReference>
<proteinExistence type="inferred from homology"/>
<dbReference type="GO" id="GO:0003824">
    <property type="term" value="F:catalytic activity"/>
    <property type="evidence" value="ECO:0007669"/>
    <property type="project" value="InterPro"/>
</dbReference>
<gene>
    <name evidence="3" type="ORF">P409_23610</name>
</gene>
<dbReference type="InterPro" id="IPR000120">
    <property type="entry name" value="Amidase"/>
</dbReference>
<dbReference type="RefSeq" id="WP_034844453.1">
    <property type="nucleotide sequence ID" value="NZ_JANX01000384.1"/>
</dbReference>
<comment type="similarity">
    <text evidence="1">Belongs to the amidase family.</text>
</comment>
<protein>
    <submittedName>
        <fullName evidence="3">Amidase</fullName>
    </submittedName>
</protein>
<dbReference type="PANTHER" id="PTHR11895:SF7">
    <property type="entry name" value="GLUTAMYL-TRNA(GLN) AMIDOTRANSFERASE SUBUNIT A, MITOCHONDRIAL"/>
    <property type="match status" value="1"/>
</dbReference>